<comment type="caution">
    <text evidence="3">The sequence shown here is derived from an EMBL/GenBank/DDBJ whole genome shotgun (WGS) entry which is preliminary data.</text>
</comment>
<proteinExistence type="predicted"/>
<dbReference type="InterPro" id="IPR036779">
    <property type="entry name" value="LysM_dom_sf"/>
</dbReference>
<feature type="signal peptide" evidence="1">
    <location>
        <begin position="1"/>
        <end position="22"/>
    </location>
</feature>
<organism evidence="3 4">
    <name type="scientific">Quercus rubra</name>
    <name type="common">Northern red oak</name>
    <name type="synonym">Quercus borealis</name>
    <dbReference type="NCBI Taxonomy" id="3512"/>
    <lineage>
        <taxon>Eukaryota</taxon>
        <taxon>Viridiplantae</taxon>
        <taxon>Streptophyta</taxon>
        <taxon>Embryophyta</taxon>
        <taxon>Tracheophyta</taxon>
        <taxon>Spermatophyta</taxon>
        <taxon>Magnoliopsida</taxon>
        <taxon>eudicotyledons</taxon>
        <taxon>Gunneridae</taxon>
        <taxon>Pentapetalae</taxon>
        <taxon>rosids</taxon>
        <taxon>fabids</taxon>
        <taxon>Fagales</taxon>
        <taxon>Fagaceae</taxon>
        <taxon>Quercus</taxon>
    </lineage>
</organism>
<evidence type="ECO:0000256" key="1">
    <source>
        <dbReference type="SAM" id="SignalP"/>
    </source>
</evidence>
<protein>
    <recommendedName>
        <fullName evidence="2">LysM domain-containing protein</fullName>
    </recommendedName>
</protein>
<feature type="domain" description="LysM" evidence="2">
    <location>
        <begin position="171"/>
        <end position="215"/>
    </location>
</feature>
<dbReference type="SUPFAM" id="SSF54106">
    <property type="entry name" value="LysM domain"/>
    <property type="match status" value="2"/>
</dbReference>
<dbReference type="SMART" id="SM00257">
    <property type="entry name" value="LysM"/>
    <property type="match status" value="2"/>
</dbReference>
<dbReference type="Proteomes" id="UP001324115">
    <property type="component" value="Unassembled WGS sequence"/>
</dbReference>
<dbReference type="AlphaFoldDB" id="A0AAN7IA08"/>
<evidence type="ECO:0000313" key="4">
    <source>
        <dbReference type="Proteomes" id="UP001324115"/>
    </source>
</evidence>
<dbReference type="InterPro" id="IPR018392">
    <property type="entry name" value="LysM"/>
</dbReference>
<dbReference type="EMBL" id="JAXUIC010000011">
    <property type="protein sequence ID" value="KAK4562025.1"/>
    <property type="molecule type" value="Genomic_DNA"/>
</dbReference>
<dbReference type="PROSITE" id="PS51782">
    <property type="entry name" value="LYSM"/>
    <property type="match status" value="2"/>
</dbReference>
<gene>
    <name evidence="3" type="ORF">RGQ29_004757</name>
</gene>
<evidence type="ECO:0000259" key="2">
    <source>
        <dbReference type="PROSITE" id="PS51782"/>
    </source>
</evidence>
<keyword evidence="4" id="KW-1185">Reference proteome</keyword>
<dbReference type="CDD" id="cd00118">
    <property type="entry name" value="LysM"/>
    <property type="match status" value="2"/>
</dbReference>
<name>A0AAN7IA08_QUERU</name>
<sequence length="366" mass="39207">MGYAKVLVGVLLFITLATTSTAFTCTNTNTTTKNSTCRSLVGYVSPNTTLLSSIQSLFQIKRFHNLLGANGFNASTSPNPTIQANQTIKIPITCRCENGTGVIDRPPEYKVIKNDGLFHIAAEIFSRLVTFPEIAKFNNIPDPNNITVGQVLRIPLPCSCDEVDGDKVVHYAHVVQPGSSVDQIATEFGTTTPILLNLNGMTNATDLQAYQVLDVPLKACTSSVNTSSLDYPLLVANGTYVYTANDCVNCKCSSLNNYILQCEASGLKPSSKTWSTCPAVHCNGTSNLGNVTTSTNCNQTFCAYSGFTNENILTTLATESTCPAVVPAASPTASPGSDASKTGRQGFRWNFLLISIQLIFLCFTLS</sequence>
<feature type="domain" description="LysM" evidence="2">
    <location>
        <begin position="107"/>
        <end position="154"/>
    </location>
</feature>
<evidence type="ECO:0000313" key="3">
    <source>
        <dbReference type="EMBL" id="KAK4562025.1"/>
    </source>
</evidence>
<dbReference type="PANTHER" id="PTHR33734:SF11">
    <property type="entry name" value="LYSM DOMAIN-CONTAINING GPI-ANCHORED PROTEIN 2"/>
    <property type="match status" value="1"/>
</dbReference>
<dbReference type="Gene3D" id="3.10.350.10">
    <property type="entry name" value="LysM domain"/>
    <property type="match status" value="2"/>
</dbReference>
<feature type="chain" id="PRO_5043007068" description="LysM domain-containing protein" evidence="1">
    <location>
        <begin position="23"/>
        <end position="366"/>
    </location>
</feature>
<dbReference type="Pfam" id="PF01476">
    <property type="entry name" value="LysM"/>
    <property type="match status" value="2"/>
</dbReference>
<reference evidence="3 4" key="1">
    <citation type="journal article" date="2023" name="G3 (Bethesda)">
        <title>A haplotype-resolved chromosome-scale genome for Quercus rubra L. provides insights into the genetics of adaptive traits for red oak species.</title>
        <authorList>
            <person name="Kapoor B."/>
            <person name="Jenkins J."/>
            <person name="Schmutz J."/>
            <person name="Zhebentyayeva T."/>
            <person name="Kuelheim C."/>
            <person name="Coggeshall M."/>
            <person name="Heim C."/>
            <person name="Lasky J.R."/>
            <person name="Leites L."/>
            <person name="Islam-Faridi N."/>
            <person name="Romero-Severson J."/>
            <person name="DeLeo V.L."/>
            <person name="Lucas S.M."/>
            <person name="Lazic D."/>
            <person name="Gailing O."/>
            <person name="Carlson J."/>
            <person name="Staton M."/>
        </authorList>
    </citation>
    <scope>NUCLEOTIDE SEQUENCE [LARGE SCALE GENOMIC DNA]</scope>
    <source>
        <strain evidence="3">Pseudo-F2</strain>
    </source>
</reference>
<dbReference type="PANTHER" id="PTHR33734">
    <property type="entry name" value="LYSM DOMAIN-CONTAINING GPI-ANCHORED PROTEIN 2"/>
    <property type="match status" value="1"/>
</dbReference>
<keyword evidence="1" id="KW-0732">Signal</keyword>
<accession>A0AAN7IA08</accession>